<protein>
    <submittedName>
        <fullName evidence="1">Uncharacterized protein</fullName>
    </submittedName>
</protein>
<proteinExistence type="predicted"/>
<sequence>MADEEARQTSIYANGDEIEPQVPPVVIAIGAGAGVAGLLVALSGSGASYELGYAIDRVEEGEIDPTSRIVDSGSFVSFEDSGNFSHDRDQSFSEQITLQNIDPDHTHRFILTSGCAIGALGASQAYVDMEHDLGQWGIDYENITIEGV</sequence>
<reference evidence="1 2" key="1">
    <citation type="submission" date="2018-10" db="EMBL/GenBank/DDBJ databases">
        <title>Natrarchaeobius chitinivorans gen. nov., sp. nov., and Natrarchaeobius haloalkaliphilus sp. nov., alkaliphilic, chitin-utilizing haloarchaea from hypersaline alkaline lakes.</title>
        <authorList>
            <person name="Sorokin D.Y."/>
            <person name="Elcheninov A.G."/>
            <person name="Kostrikina N.A."/>
            <person name="Bale N.J."/>
            <person name="Sinninghe Damste J.S."/>
            <person name="Khijniak T.V."/>
            <person name="Kublanov I.V."/>
            <person name="Toshchakov S.V."/>
        </authorList>
    </citation>
    <scope>NUCLEOTIDE SEQUENCE [LARGE SCALE GENOMIC DNA]</scope>
    <source>
        <strain evidence="1 2">AArcht7</strain>
    </source>
</reference>
<evidence type="ECO:0000313" key="2">
    <source>
        <dbReference type="Proteomes" id="UP000281431"/>
    </source>
</evidence>
<dbReference type="AlphaFoldDB" id="A0A3N6M567"/>
<keyword evidence="2" id="KW-1185">Reference proteome</keyword>
<dbReference type="Proteomes" id="UP000281431">
    <property type="component" value="Unassembled WGS sequence"/>
</dbReference>
<dbReference type="EMBL" id="REFZ01000013">
    <property type="protein sequence ID" value="RQG98708.1"/>
    <property type="molecule type" value="Genomic_DNA"/>
</dbReference>
<accession>A0A3N6M567</accession>
<evidence type="ECO:0000313" key="1">
    <source>
        <dbReference type="EMBL" id="RQG98708.1"/>
    </source>
</evidence>
<organism evidence="1 2">
    <name type="scientific">Natrarchaeobius chitinivorans</name>
    <dbReference type="NCBI Taxonomy" id="1679083"/>
    <lineage>
        <taxon>Archaea</taxon>
        <taxon>Methanobacteriati</taxon>
        <taxon>Methanobacteriota</taxon>
        <taxon>Stenosarchaea group</taxon>
        <taxon>Halobacteria</taxon>
        <taxon>Halobacteriales</taxon>
        <taxon>Natrialbaceae</taxon>
        <taxon>Natrarchaeobius</taxon>
    </lineage>
</organism>
<comment type="caution">
    <text evidence="1">The sequence shown here is derived from an EMBL/GenBank/DDBJ whole genome shotgun (WGS) entry which is preliminary data.</text>
</comment>
<name>A0A3N6M567_NATCH</name>
<gene>
    <name evidence="1" type="ORF">EA472_17115</name>
</gene>